<protein>
    <recommendedName>
        <fullName evidence="3">Tetratricopeptide repeat protein</fullName>
    </recommendedName>
</protein>
<evidence type="ECO:0000313" key="1">
    <source>
        <dbReference type="EMBL" id="OOZ36353.1"/>
    </source>
</evidence>
<gene>
    <name evidence="1" type="ORF">BOW51_07630</name>
</gene>
<organism evidence="1 2">
    <name type="scientific">Solemya velesiana gill symbiont</name>
    <dbReference type="NCBI Taxonomy" id="1918948"/>
    <lineage>
        <taxon>Bacteria</taxon>
        <taxon>Pseudomonadati</taxon>
        <taxon>Pseudomonadota</taxon>
        <taxon>Gammaproteobacteria</taxon>
        <taxon>sulfur-oxidizing symbionts</taxon>
    </lineage>
</organism>
<proteinExistence type="predicted"/>
<comment type="caution">
    <text evidence="1">The sequence shown here is derived from an EMBL/GenBank/DDBJ whole genome shotgun (WGS) entry which is preliminary data.</text>
</comment>
<evidence type="ECO:0008006" key="3">
    <source>
        <dbReference type="Google" id="ProtNLM"/>
    </source>
</evidence>
<reference evidence="1 2" key="1">
    <citation type="submission" date="2016-11" db="EMBL/GenBank/DDBJ databases">
        <title>Mixed transmission modes and dynamic genome evolution in an obligate animal-bacterial symbiosis.</title>
        <authorList>
            <person name="Russell S.L."/>
            <person name="Corbett-Detig R.B."/>
            <person name="Cavanaugh C.M."/>
        </authorList>
    </citation>
    <scope>NUCLEOTIDE SEQUENCE [LARGE SCALE GENOMIC DNA]</scope>
    <source>
        <strain evidence="1">Se-Cadez</strain>
    </source>
</reference>
<dbReference type="Proteomes" id="UP000190896">
    <property type="component" value="Unassembled WGS sequence"/>
</dbReference>
<dbReference type="EMBL" id="MPRJ01000043">
    <property type="protein sequence ID" value="OOZ36353.1"/>
    <property type="molecule type" value="Genomic_DNA"/>
</dbReference>
<dbReference type="AlphaFoldDB" id="A0A1T2KU19"/>
<dbReference type="InterPro" id="IPR011990">
    <property type="entry name" value="TPR-like_helical_dom_sf"/>
</dbReference>
<name>A0A1T2KU19_9GAMM</name>
<dbReference type="SUPFAM" id="SSF48452">
    <property type="entry name" value="TPR-like"/>
    <property type="match status" value="1"/>
</dbReference>
<accession>A0A1T2KU19</accession>
<evidence type="ECO:0000313" key="2">
    <source>
        <dbReference type="Proteomes" id="UP000190896"/>
    </source>
</evidence>
<sequence>MDSGESVEYSNKLVKEGRWEEAISLLEQTRSAYPDAKAVGNTLLKTRRDWRNRKQTLEDLVLIYEADALHKKIPIAEKLFKAQPDSYLLNSRLLIWQQELKSRVDDLLACGSFHMERNLGMAKLCLDLARKIEPGSQTDALYALVKRRERAKETTRQKKQQADAAVSRAEQAKQLALQAEALSEAGNLVGALVTVEGALNLDPQNPDLKPKWLLLKKQVDEQVNSLDAVAERLYREEHLEAAIAAWESALQLSPDSHEILAKLKRARTVLKKLKHLETRGSNPAPIESADSTR</sequence>
<dbReference type="Gene3D" id="1.25.40.10">
    <property type="entry name" value="Tetratricopeptide repeat domain"/>
    <property type="match status" value="1"/>
</dbReference>
<keyword evidence="2" id="KW-1185">Reference proteome</keyword>